<proteinExistence type="predicted"/>
<comment type="caution">
    <text evidence="1">The sequence shown here is derived from an EMBL/GenBank/DDBJ whole genome shotgun (WGS) entry which is preliminary data.</text>
</comment>
<dbReference type="Proteomes" id="UP000695562">
    <property type="component" value="Unassembled WGS sequence"/>
</dbReference>
<name>A0A8J4V5U5_9MYCE</name>
<gene>
    <name evidence="1" type="ORF">CYY_003542</name>
</gene>
<dbReference type="OrthoDB" id="10498733at2759"/>
<accession>A0A8J4V5U5</accession>
<reference evidence="1" key="1">
    <citation type="submission" date="2020-01" db="EMBL/GenBank/DDBJ databases">
        <title>Development of genomics and gene disruption for Polysphondylium violaceum indicates a role for the polyketide synthase stlB in stalk morphogenesis.</title>
        <authorList>
            <person name="Narita B."/>
            <person name="Kawabe Y."/>
            <person name="Kin K."/>
            <person name="Saito T."/>
            <person name="Gibbs R."/>
            <person name="Kuspa A."/>
            <person name="Muzny D."/>
            <person name="Queller D."/>
            <person name="Richards S."/>
            <person name="Strassman J."/>
            <person name="Sucgang R."/>
            <person name="Worley K."/>
            <person name="Schaap P."/>
        </authorList>
    </citation>
    <scope>NUCLEOTIDE SEQUENCE</scope>
    <source>
        <strain evidence="1">QSvi11</strain>
    </source>
</reference>
<evidence type="ECO:0000313" key="2">
    <source>
        <dbReference type="Proteomes" id="UP000695562"/>
    </source>
</evidence>
<evidence type="ECO:0000313" key="1">
    <source>
        <dbReference type="EMBL" id="KAF2075152.1"/>
    </source>
</evidence>
<dbReference type="AlphaFoldDB" id="A0A8J4V5U5"/>
<sequence>MDSYLSFGLCEKALEFNLDVELPDKSHKQYLFPTRLTVDKIKTNIINDNAAILKKSISSEYILVVDNERIEIDFQRFIISHPRITEMLEQEPLVRIKIVSKNNFNPIISHPPSLISLPKETVTR</sequence>
<dbReference type="EMBL" id="AJWJ01000112">
    <property type="protein sequence ID" value="KAF2075152.1"/>
    <property type="molecule type" value="Genomic_DNA"/>
</dbReference>
<organism evidence="1 2">
    <name type="scientific">Polysphondylium violaceum</name>
    <dbReference type="NCBI Taxonomy" id="133409"/>
    <lineage>
        <taxon>Eukaryota</taxon>
        <taxon>Amoebozoa</taxon>
        <taxon>Evosea</taxon>
        <taxon>Eumycetozoa</taxon>
        <taxon>Dictyostelia</taxon>
        <taxon>Dictyosteliales</taxon>
        <taxon>Dictyosteliaceae</taxon>
        <taxon>Polysphondylium</taxon>
    </lineage>
</organism>
<keyword evidence="2" id="KW-1185">Reference proteome</keyword>
<protein>
    <submittedName>
        <fullName evidence="1">Uncharacterized protein</fullName>
    </submittedName>
</protein>